<keyword evidence="2" id="KW-1185">Reference proteome</keyword>
<sequence>MMGGVGRINLFQGFGIEAAETGMGGIGSWMSFVAGHACCGFFRLNGVIQITGRDKDRRRGNALAQPIYASSKEFLDDVFRLNGDEV</sequence>
<organism evidence="1 2">
    <name type="scientific">Gimesia maris</name>
    <dbReference type="NCBI Taxonomy" id="122"/>
    <lineage>
        <taxon>Bacteria</taxon>
        <taxon>Pseudomonadati</taxon>
        <taxon>Planctomycetota</taxon>
        <taxon>Planctomycetia</taxon>
        <taxon>Planctomycetales</taxon>
        <taxon>Planctomycetaceae</taxon>
        <taxon>Gimesia</taxon>
    </lineage>
</organism>
<dbReference type="EMBL" id="CP042910">
    <property type="protein sequence ID" value="QEG14962.1"/>
    <property type="molecule type" value="Genomic_DNA"/>
</dbReference>
<reference evidence="1 2" key="1">
    <citation type="submission" date="2019-08" db="EMBL/GenBank/DDBJ databases">
        <title>Deep-cultivation of Planctomycetes and their phenomic and genomic characterization uncovers novel biology.</title>
        <authorList>
            <person name="Wiegand S."/>
            <person name="Jogler M."/>
            <person name="Boedeker C."/>
            <person name="Pinto D."/>
            <person name="Vollmers J."/>
            <person name="Rivas-Marin E."/>
            <person name="Kohn T."/>
            <person name="Peeters S.H."/>
            <person name="Heuer A."/>
            <person name="Rast P."/>
            <person name="Oberbeckmann S."/>
            <person name="Bunk B."/>
            <person name="Jeske O."/>
            <person name="Meyerdierks A."/>
            <person name="Storesund J.E."/>
            <person name="Kallscheuer N."/>
            <person name="Luecker S."/>
            <person name="Lage O.M."/>
            <person name="Pohl T."/>
            <person name="Merkel B.J."/>
            <person name="Hornburger P."/>
            <person name="Mueller R.-W."/>
            <person name="Bruemmer F."/>
            <person name="Labrenz M."/>
            <person name="Spormann A.M."/>
            <person name="Op den Camp H."/>
            <person name="Overmann J."/>
            <person name="Amann R."/>
            <person name="Jetten M.S.M."/>
            <person name="Mascher T."/>
            <person name="Medema M.H."/>
            <person name="Devos D.P."/>
            <person name="Kaster A.-K."/>
            <person name="Ovreas L."/>
            <person name="Rohde M."/>
            <person name="Galperin M.Y."/>
            <person name="Jogler C."/>
        </authorList>
    </citation>
    <scope>NUCLEOTIDE SEQUENCE [LARGE SCALE GENOMIC DNA]</scope>
    <source>
        <strain evidence="1 2">DSM 8797</strain>
    </source>
</reference>
<accession>A0ABX5YHC1</accession>
<gene>
    <name evidence="1" type="ORF">GmarT_08000</name>
</gene>
<name>A0ABX5YHC1_9PLAN</name>
<evidence type="ECO:0000313" key="2">
    <source>
        <dbReference type="Proteomes" id="UP000322887"/>
    </source>
</evidence>
<dbReference type="Proteomes" id="UP000322887">
    <property type="component" value="Chromosome"/>
</dbReference>
<evidence type="ECO:0000313" key="1">
    <source>
        <dbReference type="EMBL" id="QEG14962.1"/>
    </source>
</evidence>
<protein>
    <submittedName>
        <fullName evidence="1">Uncharacterized protein</fullName>
    </submittedName>
</protein>
<proteinExistence type="predicted"/>